<keyword evidence="1" id="KW-1133">Transmembrane helix</keyword>
<evidence type="ECO:0000256" key="1">
    <source>
        <dbReference type="SAM" id="Phobius"/>
    </source>
</evidence>
<keyword evidence="1" id="KW-0472">Membrane</keyword>
<evidence type="ECO:0000313" key="3">
    <source>
        <dbReference type="EMBL" id="MCX2940960.1"/>
    </source>
</evidence>
<feature type="transmembrane region" description="Helical" evidence="1">
    <location>
        <begin position="149"/>
        <end position="170"/>
    </location>
</feature>
<evidence type="ECO:0000259" key="2">
    <source>
        <dbReference type="Pfam" id="PF14342"/>
    </source>
</evidence>
<dbReference type="InterPro" id="IPR025509">
    <property type="entry name" value="DUF4396"/>
</dbReference>
<comment type="caution">
    <text evidence="3">The sequence shown here is derived from an EMBL/GenBank/DDBJ whole genome shotgun (WGS) entry which is preliminary data.</text>
</comment>
<sequence length="279" mass="30246">MLDGAMLLWWILTVPSFLFVVVDIWRTTPESNVLKWAFVIITLFTGPIGAFLYVLGCREPLPGTHEQYISARWRQVLGSTMHCVAGDGVGIVVGAAIGAGLALSFGPDFLLEYVLGFGFGWAFFQAFAMRDMAGGSYLTSLRMTFLPELLSMNLLMTGMIVTSRFAMSAIPGGDDPTRPEFWFIMSMALTAGFACAYPINWWLVANHMKHGMLTVRRSTSESADEPAMAGMSGGHDMADMPETSAAEPAQPSAGVKAAMTVFTFAVLGVALWIVVQFAL</sequence>
<proteinExistence type="predicted"/>
<keyword evidence="4" id="KW-1185">Reference proteome</keyword>
<dbReference type="Proteomes" id="UP001300745">
    <property type="component" value="Unassembled WGS sequence"/>
</dbReference>
<protein>
    <submittedName>
        <fullName evidence="3">DUF4396 domain-containing protein</fullName>
    </submittedName>
</protein>
<feature type="domain" description="DUF4396" evidence="2">
    <location>
        <begin position="72"/>
        <end position="209"/>
    </location>
</feature>
<feature type="transmembrane region" description="Helical" evidence="1">
    <location>
        <begin position="33"/>
        <end position="55"/>
    </location>
</feature>
<organism evidence="3 4">
    <name type="scientific">Mycobacterium pinniadriaticum</name>
    <dbReference type="NCBI Taxonomy" id="2994102"/>
    <lineage>
        <taxon>Bacteria</taxon>
        <taxon>Bacillati</taxon>
        <taxon>Actinomycetota</taxon>
        <taxon>Actinomycetes</taxon>
        <taxon>Mycobacteriales</taxon>
        <taxon>Mycobacteriaceae</taxon>
        <taxon>Mycobacterium</taxon>
    </lineage>
</organism>
<dbReference type="RefSeq" id="WP_266000833.1">
    <property type="nucleotide sequence ID" value="NZ_JAPJDN010000052.1"/>
</dbReference>
<dbReference type="EMBL" id="JAPJDO010000052">
    <property type="protein sequence ID" value="MCX2940960.1"/>
    <property type="molecule type" value="Genomic_DNA"/>
</dbReference>
<accession>A0ABT3SQ00</accession>
<reference evidence="3 4" key="1">
    <citation type="submission" date="2022-11" db="EMBL/GenBank/DDBJ databases">
        <title>Mycobacterium sp. nov.</title>
        <authorList>
            <person name="Papic B."/>
            <person name="Spicic S."/>
            <person name="Duvnjak S."/>
        </authorList>
    </citation>
    <scope>NUCLEOTIDE SEQUENCE [LARGE SCALE GENOMIC DNA]</scope>
    <source>
        <strain evidence="3 4">CVI_P4</strain>
    </source>
</reference>
<feature type="transmembrane region" description="Helical" evidence="1">
    <location>
        <begin position="182"/>
        <end position="203"/>
    </location>
</feature>
<feature type="transmembrane region" description="Helical" evidence="1">
    <location>
        <begin position="7"/>
        <end position="27"/>
    </location>
</feature>
<feature type="transmembrane region" description="Helical" evidence="1">
    <location>
        <begin position="257"/>
        <end position="278"/>
    </location>
</feature>
<feature type="transmembrane region" description="Helical" evidence="1">
    <location>
        <begin position="109"/>
        <end position="128"/>
    </location>
</feature>
<name>A0ABT3SQ00_9MYCO</name>
<feature type="transmembrane region" description="Helical" evidence="1">
    <location>
        <begin position="76"/>
        <end position="103"/>
    </location>
</feature>
<keyword evidence="1" id="KW-0812">Transmembrane</keyword>
<gene>
    <name evidence="3" type="ORF">ORI27_30155</name>
</gene>
<dbReference type="Pfam" id="PF14342">
    <property type="entry name" value="DUF4396"/>
    <property type="match status" value="1"/>
</dbReference>
<evidence type="ECO:0000313" key="4">
    <source>
        <dbReference type="Proteomes" id="UP001300745"/>
    </source>
</evidence>